<evidence type="ECO:0000313" key="2">
    <source>
        <dbReference type="EMBL" id="VDP39613.1"/>
    </source>
</evidence>
<name>A0A183GLJ3_HELPZ</name>
<gene>
    <name evidence="2" type="ORF">HPBE_LOCUS23562</name>
</gene>
<evidence type="ECO:0000256" key="1">
    <source>
        <dbReference type="SAM" id="MobiDB-lite"/>
    </source>
</evidence>
<feature type="region of interest" description="Disordered" evidence="1">
    <location>
        <begin position="17"/>
        <end position="52"/>
    </location>
</feature>
<evidence type="ECO:0000313" key="4">
    <source>
        <dbReference type="WBParaSite" id="HPBE_0002356301-mRNA-1"/>
    </source>
</evidence>
<organism evidence="3 4">
    <name type="scientific">Heligmosomoides polygyrus</name>
    <name type="common">Parasitic roundworm</name>
    <dbReference type="NCBI Taxonomy" id="6339"/>
    <lineage>
        <taxon>Eukaryota</taxon>
        <taxon>Metazoa</taxon>
        <taxon>Ecdysozoa</taxon>
        <taxon>Nematoda</taxon>
        <taxon>Chromadorea</taxon>
        <taxon>Rhabditida</taxon>
        <taxon>Rhabditina</taxon>
        <taxon>Rhabditomorpha</taxon>
        <taxon>Strongyloidea</taxon>
        <taxon>Heligmosomidae</taxon>
        <taxon>Heligmosomoides</taxon>
    </lineage>
</organism>
<keyword evidence="3" id="KW-1185">Reference proteome</keyword>
<accession>A0A3P8GZB6</accession>
<dbReference type="AlphaFoldDB" id="A0A183GLJ3"/>
<dbReference type="Proteomes" id="UP000050761">
    <property type="component" value="Unassembled WGS sequence"/>
</dbReference>
<sequence>MTLADKVQCDLLRSGVGGDTLSNGVIYSSSFPSTSGATRDQEEEGKKDEEAGKELYPLRDLVVSPYLYPGIGAAQMISAVIVDRVWLSKHSEHSNM</sequence>
<proteinExistence type="predicted"/>
<feature type="compositionally biased region" description="Polar residues" evidence="1">
    <location>
        <begin position="20"/>
        <end position="38"/>
    </location>
</feature>
<protein>
    <submittedName>
        <fullName evidence="4">Acyl-CoA_dh_N domain-containing protein</fullName>
    </submittedName>
</protein>
<reference evidence="4" key="2">
    <citation type="submission" date="2019-09" db="UniProtKB">
        <authorList>
            <consortium name="WormBaseParasite"/>
        </authorList>
    </citation>
    <scope>IDENTIFICATION</scope>
</reference>
<dbReference type="WBParaSite" id="HPBE_0002356301-mRNA-1">
    <property type="protein sequence ID" value="HPBE_0002356301-mRNA-1"/>
    <property type="gene ID" value="HPBE_0002356301"/>
</dbReference>
<dbReference type="EMBL" id="UZAH01035205">
    <property type="protein sequence ID" value="VDP39613.1"/>
    <property type="molecule type" value="Genomic_DNA"/>
</dbReference>
<accession>A0A183GLJ3</accession>
<reference evidence="2 3" key="1">
    <citation type="submission" date="2018-11" db="EMBL/GenBank/DDBJ databases">
        <authorList>
            <consortium name="Pathogen Informatics"/>
        </authorList>
    </citation>
    <scope>NUCLEOTIDE SEQUENCE [LARGE SCALE GENOMIC DNA]</scope>
</reference>
<evidence type="ECO:0000313" key="3">
    <source>
        <dbReference type="Proteomes" id="UP000050761"/>
    </source>
</evidence>